<dbReference type="AlphaFoldDB" id="A0A4P5NS95"/>
<accession>A0A4P5NX94</accession>
<dbReference type="RefSeq" id="WP_141260435.1">
    <property type="nucleotide sequence ID" value="NZ_BDLU01000032.1"/>
</dbReference>
<sequence length="67" mass="7777">MNMRRHKHVRELIARARAKGWRGSLTSKGHIRLMHDRAARFVIAPGTPSDYRSWKNTLAQMNRLVPA</sequence>
<name>A0A4P5NS95_9PROT</name>
<proteinExistence type="predicted"/>
<protein>
    <recommendedName>
        <fullName evidence="3">HicA-like toxin</fullName>
    </recommendedName>
</protein>
<reference evidence="2" key="1">
    <citation type="submission" date="2017-01" db="EMBL/GenBank/DDBJ databases">
        <title>Komagataeibacter sp. MSKU9 whole genome sequencing project.</title>
        <authorList>
            <person name="Matsutani M."/>
            <person name="Naloka K."/>
            <person name="Theeragool G."/>
            <person name="Yakushi T."/>
            <person name="Matsushita K."/>
        </authorList>
    </citation>
    <scope>NUCLEOTIDE SEQUENCE [LARGE SCALE GENOMIC DNA]</scope>
    <source>
        <strain evidence="2">MSKU9</strain>
    </source>
</reference>
<evidence type="ECO:0000313" key="1">
    <source>
        <dbReference type="EMBL" id="GCE83044.1"/>
    </source>
</evidence>
<evidence type="ECO:0000313" key="2">
    <source>
        <dbReference type="Proteomes" id="UP000315095"/>
    </source>
</evidence>
<organism evidence="1 2">
    <name type="scientific">Komagataeibacter diospyri</name>
    <dbReference type="NCBI Taxonomy" id="1932662"/>
    <lineage>
        <taxon>Bacteria</taxon>
        <taxon>Pseudomonadati</taxon>
        <taxon>Pseudomonadota</taxon>
        <taxon>Alphaproteobacteria</taxon>
        <taxon>Acetobacterales</taxon>
        <taxon>Acetobacteraceae</taxon>
        <taxon>Komagataeibacter</taxon>
    </lineage>
</organism>
<accession>A0A4P5NS95</accession>
<evidence type="ECO:0008006" key="3">
    <source>
        <dbReference type="Google" id="ProtNLM"/>
    </source>
</evidence>
<dbReference type="OrthoDB" id="7276674at2"/>
<gene>
    <name evidence="1" type="ORF">MSKU9_1185</name>
</gene>
<keyword evidence="2" id="KW-1185">Reference proteome</keyword>
<dbReference type="Proteomes" id="UP000315095">
    <property type="component" value="Unassembled WGS sequence"/>
</dbReference>
<dbReference type="EMBL" id="BDLU01000032">
    <property type="protein sequence ID" value="GCE83044.1"/>
    <property type="molecule type" value="Genomic_DNA"/>
</dbReference>
<comment type="caution">
    <text evidence="1">The sequence shown here is derived from an EMBL/GenBank/DDBJ whole genome shotgun (WGS) entry which is preliminary data.</text>
</comment>